<evidence type="ECO:0000313" key="2">
    <source>
        <dbReference type="EMBL" id="CEM47599.1"/>
    </source>
</evidence>
<sequence length="183" mass="17635">VIPSSSGLPPPSQPPAVTSAPSGDALHPPGASSSPSSSSPLPAPPPPPSAPASVAPSVPSGGQAGAPGEGGGQGESTLSAVAAATAPPSPTPESAGGSAHGGSPFPPLRPPAQFQTWQRPFPFASAVPGRPSAAGQQHAGFAVTHGVDVPTVVSIGMRPAPPPSVPTTSEARMEDATSDPQRK</sequence>
<dbReference type="EMBL" id="CDMZ01003790">
    <property type="protein sequence ID" value="CEM47599.1"/>
    <property type="molecule type" value="Genomic_DNA"/>
</dbReference>
<feature type="region of interest" description="Disordered" evidence="1">
    <location>
        <begin position="153"/>
        <end position="183"/>
    </location>
</feature>
<reference evidence="2" key="1">
    <citation type="submission" date="2014-11" db="EMBL/GenBank/DDBJ databases">
        <authorList>
            <person name="Otto D Thomas"/>
            <person name="Naeem Raeece"/>
        </authorList>
    </citation>
    <scope>NUCLEOTIDE SEQUENCE</scope>
</reference>
<protein>
    <submittedName>
        <fullName evidence="2">Uncharacterized protein</fullName>
    </submittedName>
</protein>
<feature type="compositionally biased region" description="Low complexity" evidence="1">
    <location>
        <begin position="51"/>
        <end position="61"/>
    </location>
</feature>
<feature type="compositionally biased region" description="Low complexity" evidence="1">
    <location>
        <begin position="28"/>
        <end position="40"/>
    </location>
</feature>
<accession>A0A0G4HT87</accession>
<feature type="compositionally biased region" description="Basic and acidic residues" evidence="1">
    <location>
        <begin position="171"/>
        <end position="183"/>
    </location>
</feature>
<feature type="compositionally biased region" description="Low complexity" evidence="1">
    <location>
        <begin position="75"/>
        <end position="97"/>
    </location>
</feature>
<feature type="compositionally biased region" description="Pro residues" evidence="1">
    <location>
        <begin position="41"/>
        <end position="50"/>
    </location>
</feature>
<name>A0A0G4HT87_9ALVE</name>
<gene>
    <name evidence="2" type="ORF">Cvel_31345</name>
</gene>
<evidence type="ECO:0000256" key="1">
    <source>
        <dbReference type="SAM" id="MobiDB-lite"/>
    </source>
</evidence>
<proteinExistence type="predicted"/>
<feature type="region of interest" description="Disordered" evidence="1">
    <location>
        <begin position="1"/>
        <end position="138"/>
    </location>
</feature>
<feature type="compositionally biased region" description="Gly residues" evidence="1">
    <location>
        <begin position="62"/>
        <end position="74"/>
    </location>
</feature>
<organism evidence="2">
    <name type="scientific">Chromera velia CCMP2878</name>
    <dbReference type="NCBI Taxonomy" id="1169474"/>
    <lineage>
        <taxon>Eukaryota</taxon>
        <taxon>Sar</taxon>
        <taxon>Alveolata</taxon>
        <taxon>Colpodellida</taxon>
        <taxon>Chromeraceae</taxon>
        <taxon>Chromera</taxon>
    </lineage>
</organism>
<feature type="non-terminal residue" evidence="2">
    <location>
        <position position="1"/>
    </location>
</feature>
<dbReference type="AlphaFoldDB" id="A0A0G4HT87"/>
<dbReference type="VEuPathDB" id="CryptoDB:Cvel_31345"/>